<proteinExistence type="predicted"/>
<sequence>MASLSALGLCLDFVGVALLAVDLVRVQKSMKKTASENERLFNEIFPSFQTLEFARTYLETGISGSEGFDGDGGVDVHELSQTLQSFRDEIGKSADGVTNVIEFLHRSAREAADDARRSLTFSYVGMVFILTGFALQLLGLDLLNLKALGVQ</sequence>
<evidence type="ECO:0000256" key="1">
    <source>
        <dbReference type="SAM" id="Phobius"/>
    </source>
</evidence>
<keyword evidence="1" id="KW-1133">Transmembrane helix</keyword>
<gene>
    <name evidence="2" type="ORF">ACFOES_06905</name>
</gene>
<dbReference type="EMBL" id="JBHRSK010000004">
    <property type="protein sequence ID" value="MFC2967817.1"/>
    <property type="molecule type" value="Genomic_DNA"/>
</dbReference>
<keyword evidence="1" id="KW-0812">Transmembrane</keyword>
<feature type="transmembrane region" description="Helical" evidence="1">
    <location>
        <begin position="6"/>
        <end position="24"/>
    </location>
</feature>
<keyword evidence="3" id="KW-1185">Reference proteome</keyword>
<feature type="transmembrane region" description="Helical" evidence="1">
    <location>
        <begin position="119"/>
        <end position="138"/>
    </location>
</feature>
<dbReference type="Proteomes" id="UP001595443">
    <property type="component" value="Unassembled WGS sequence"/>
</dbReference>
<name>A0ABV7AF05_9RHOB</name>
<organism evidence="2 3">
    <name type="scientific">Acidimangrovimonas pyrenivorans</name>
    <dbReference type="NCBI Taxonomy" id="2030798"/>
    <lineage>
        <taxon>Bacteria</taxon>
        <taxon>Pseudomonadati</taxon>
        <taxon>Pseudomonadota</taxon>
        <taxon>Alphaproteobacteria</taxon>
        <taxon>Rhodobacterales</taxon>
        <taxon>Paracoccaceae</taxon>
        <taxon>Acidimangrovimonas</taxon>
    </lineage>
</organism>
<accession>A0ABV7AF05</accession>
<keyword evidence="1" id="KW-0472">Membrane</keyword>
<protein>
    <submittedName>
        <fullName evidence="2">Uncharacterized protein</fullName>
    </submittedName>
</protein>
<evidence type="ECO:0000313" key="2">
    <source>
        <dbReference type="EMBL" id="MFC2967817.1"/>
    </source>
</evidence>
<reference evidence="3" key="1">
    <citation type="journal article" date="2019" name="Int. J. Syst. Evol. Microbiol.">
        <title>The Global Catalogue of Microorganisms (GCM) 10K type strain sequencing project: providing services to taxonomists for standard genome sequencing and annotation.</title>
        <authorList>
            <consortium name="The Broad Institute Genomics Platform"/>
            <consortium name="The Broad Institute Genome Sequencing Center for Infectious Disease"/>
            <person name="Wu L."/>
            <person name="Ma J."/>
        </authorList>
    </citation>
    <scope>NUCLEOTIDE SEQUENCE [LARGE SCALE GENOMIC DNA]</scope>
    <source>
        <strain evidence="3">KCTC 62192</strain>
    </source>
</reference>
<dbReference type="RefSeq" id="WP_377832463.1">
    <property type="nucleotide sequence ID" value="NZ_JBHRSK010000004.1"/>
</dbReference>
<evidence type="ECO:0000313" key="3">
    <source>
        <dbReference type="Proteomes" id="UP001595443"/>
    </source>
</evidence>
<comment type="caution">
    <text evidence="2">The sequence shown here is derived from an EMBL/GenBank/DDBJ whole genome shotgun (WGS) entry which is preliminary data.</text>
</comment>